<protein>
    <recommendedName>
        <fullName evidence="1">Flavodoxin-like domain-containing protein</fullName>
    </recommendedName>
</protein>
<reference evidence="2" key="1">
    <citation type="submission" date="2018-06" db="EMBL/GenBank/DDBJ databases">
        <authorList>
            <person name="Zhirakovskaya E."/>
        </authorList>
    </citation>
    <scope>NUCLEOTIDE SEQUENCE</scope>
</reference>
<dbReference type="InterPro" id="IPR029039">
    <property type="entry name" value="Flavoprotein-like_sf"/>
</dbReference>
<dbReference type="GO" id="GO:0010181">
    <property type="term" value="F:FMN binding"/>
    <property type="evidence" value="ECO:0007669"/>
    <property type="project" value="InterPro"/>
</dbReference>
<dbReference type="GO" id="GO:0009055">
    <property type="term" value="F:electron transfer activity"/>
    <property type="evidence" value="ECO:0007669"/>
    <property type="project" value="InterPro"/>
</dbReference>
<dbReference type="Pfam" id="PF12641">
    <property type="entry name" value="Flavodoxin_3"/>
    <property type="match status" value="1"/>
</dbReference>
<proteinExistence type="predicted"/>
<feature type="domain" description="Flavodoxin-like" evidence="1">
    <location>
        <begin position="4"/>
        <end position="156"/>
    </location>
</feature>
<dbReference type="Gene3D" id="3.40.50.360">
    <property type="match status" value="1"/>
</dbReference>
<dbReference type="EMBL" id="UOEY01000022">
    <property type="protein sequence ID" value="VAW36200.1"/>
    <property type="molecule type" value="Genomic_DNA"/>
</dbReference>
<name>A0A3B0V5M9_9ZZZZ</name>
<dbReference type="InterPro" id="IPR001226">
    <property type="entry name" value="Flavodoxin_CS"/>
</dbReference>
<dbReference type="GO" id="GO:0070819">
    <property type="term" value="F:menaquinone-dependent protoporphyrinogen oxidase activity"/>
    <property type="evidence" value="ECO:0007669"/>
    <property type="project" value="TreeGrafter"/>
</dbReference>
<dbReference type="SUPFAM" id="SSF52218">
    <property type="entry name" value="Flavoproteins"/>
    <property type="match status" value="1"/>
</dbReference>
<dbReference type="PROSITE" id="PS00201">
    <property type="entry name" value="FLAVODOXIN"/>
    <property type="match status" value="1"/>
</dbReference>
<dbReference type="PANTHER" id="PTHR38030">
    <property type="entry name" value="PROTOPORPHYRINOGEN IX DEHYDROGENASE [MENAQUINONE]"/>
    <property type="match status" value="1"/>
</dbReference>
<sequence>MKQLVVYSSRSGNTKKLAEFIFSRLDGDKEIKSIDKAPDPAGYDMVAVGFWFKAGQPDPDSQEYLKKCAAAAGKLFLFATHGSAANSDYAAIGMNRARELAAGAQIVGCFDCPGEVSAKTLENAANKDPQPVWLKDAPAAKGHPNSDDFYKLAEALEEAGLVEKRQPPEKGMFV</sequence>
<dbReference type="InterPro" id="IPR008254">
    <property type="entry name" value="Flavodoxin/NO_synth"/>
</dbReference>
<dbReference type="AlphaFoldDB" id="A0A3B0V5M9"/>
<evidence type="ECO:0000313" key="2">
    <source>
        <dbReference type="EMBL" id="VAW36200.1"/>
    </source>
</evidence>
<dbReference type="GO" id="GO:0006783">
    <property type="term" value="P:heme biosynthetic process"/>
    <property type="evidence" value="ECO:0007669"/>
    <property type="project" value="TreeGrafter"/>
</dbReference>
<evidence type="ECO:0000259" key="1">
    <source>
        <dbReference type="Pfam" id="PF12641"/>
    </source>
</evidence>
<dbReference type="InterPro" id="IPR052200">
    <property type="entry name" value="Protoporphyrinogen_IX_DH"/>
</dbReference>
<accession>A0A3B0V5M9</accession>
<organism evidence="2">
    <name type="scientific">hydrothermal vent metagenome</name>
    <dbReference type="NCBI Taxonomy" id="652676"/>
    <lineage>
        <taxon>unclassified sequences</taxon>
        <taxon>metagenomes</taxon>
        <taxon>ecological metagenomes</taxon>
    </lineage>
</organism>
<gene>
    <name evidence="2" type="ORF">MNBD_DELTA04-881</name>
</gene>
<dbReference type="PANTHER" id="PTHR38030:SF2">
    <property type="entry name" value="PROTOPORPHYRINOGEN IX DEHYDROGENASE [QUINONE]"/>
    <property type="match status" value="1"/>
</dbReference>